<dbReference type="AlphaFoldDB" id="A0A2G9LJ76"/>
<accession>A0A2G9LJ76</accession>
<keyword evidence="1" id="KW-0472">Membrane</keyword>
<dbReference type="Proteomes" id="UP000230477">
    <property type="component" value="Unassembled WGS sequence"/>
</dbReference>
<evidence type="ECO:0000313" key="3">
    <source>
        <dbReference type="EMBL" id="PIV13603.1"/>
    </source>
</evidence>
<proteinExistence type="predicted"/>
<evidence type="ECO:0000313" key="8">
    <source>
        <dbReference type="EMBL" id="PJB04095.1"/>
    </source>
</evidence>
<dbReference type="Proteomes" id="UP000228888">
    <property type="component" value="Unassembled WGS sequence"/>
</dbReference>
<evidence type="ECO:0000313" key="7">
    <source>
        <dbReference type="EMBL" id="PIY99735.1"/>
    </source>
</evidence>
<accession>A0A2H9M231</accession>
<reference evidence="10 11" key="2">
    <citation type="submission" date="2017-09" db="EMBL/GenBank/DDBJ databases">
        <title>Depth-based differentiation of microbial function through sediment-hosted aquifers and enrichment of novel symbionts in the deep terrestrial subsurface.</title>
        <authorList>
            <person name="Probst A.J."/>
            <person name="Ladd B."/>
            <person name="Jarett J.K."/>
            <person name="Geller-Mcgrath D.E."/>
            <person name="Sieber C.M.K."/>
            <person name="Emerson J.B."/>
            <person name="Anantharaman K."/>
            <person name="Thomas B.C."/>
            <person name="Malmstrom R."/>
            <person name="Stieglmeier M."/>
            <person name="Klingl A."/>
            <person name="Woyke T."/>
            <person name="Ryan C.M."/>
            <person name="Banfield J.F."/>
        </authorList>
    </citation>
    <scope>NUCLEOTIDE SEQUENCE [LARGE SCALE GENOMIC DNA]</scope>
</reference>
<comment type="caution">
    <text evidence="2">The sequence shown here is derived from an EMBL/GenBank/DDBJ whole genome shotgun (WGS) entry which is preliminary data.</text>
</comment>
<name>A0A2G9LJ76_HUBC1</name>
<accession>A0A2H9RDE1</accession>
<evidence type="ECO:0000313" key="10">
    <source>
        <dbReference type="Proteomes" id="UP000228874"/>
    </source>
</evidence>
<evidence type="ECO:0000313" key="11">
    <source>
        <dbReference type="Proteomes" id="UP000228888"/>
    </source>
</evidence>
<evidence type="ECO:0000313" key="12">
    <source>
        <dbReference type="Proteomes" id="UP000229789"/>
    </source>
</evidence>
<dbReference type="Proteomes" id="UP000229789">
    <property type="component" value="Unassembled WGS sequence"/>
</dbReference>
<accession>A0A2H9QT28</accession>
<keyword evidence="1" id="KW-1133">Transmembrane helix</keyword>
<accession>A0A2H9M911</accession>
<dbReference type="EMBL" id="PFIH01000047">
    <property type="protein sequence ID" value="PIX28004.1"/>
    <property type="molecule type" value="Genomic_DNA"/>
</dbReference>
<evidence type="ECO:0000313" key="2">
    <source>
        <dbReference type="EMBL" id="PIN66575.1"/>
    </source>
</evidence>
<dbReference type="EMBL" id="PEUT01000049">
    <property type="protein sequence ID" value="PIV13603.1"/>
    <property type="molecule type" value="Genomic_DNA"/>
</dbReference>
<protein>
    <submittedName>
        <fullName evidence="2">Uncharacterized protein</fullName>
    </submittedName>
</protein>
<feature type="transmembrane region" description="Helical" evidence="1">
    <location>
        <begin position="12"/>
        <end position="30"/>
    </location>
</feature>
<dbReference type="EMBL" id="PFMG01000049">
    <property type="protein sequence ID" value="PIY99735.1"/>
    <property type="molecule type" value="Genomic_DNA"/>
</dbReference>
<dbReference type="Proteomes" id="UP000228874">
    <property type="component" value="Unassembled WGS sequence"/>
</dbReference>
<dbReference type="EMBL" id="PETW01000011">
    <property type="protein sequence ID" value="PIV46557.1"/>
    <property type="molecule type" value="Genomic_DNA"/>
</dbReference>
<evidence type="ECO:0000256" key="1">
    <source>
        <dbReference type="SAM" id="Phobius"/>
    </source>
</evidence>
<organism evidence="2 12">
    <name type="scientific">Huberarchaeum crystalense</name>
    <dbReference type="NCBI Taxonomy" id="2014257"/>
    <lineage>
        <taxon>Archaea</taxon>
        <taxon>Candidatus Huberarchaeota</taxon>
        <taxon>Candidatus Huberarchaeia</taxon>
        <taxon>Candidatus Huberarchaeales</taxon>
        <taxon>Candidatus Huberarchaeaceae</taxon>
        <taxon>Candidatus Huberarchaeum</taxon>
    </lineage>
</organism>
<accession>A0A2H9P9M2</accession>
<evidence type="ECO:0000313" key="4">
    <source>
        <dbReference type="EMBL" id="PIV46557.1"/>
    </source>
</evidence>
<dbReference type="Proteomes" id="UP000230713">
    <property type="component" value="Unassembled WGS sequence"/>
</dbReference>
<evidence type="ECO:0000313" key="5">
    <source>
        <dbReference type="EMBL" id="PIV89541.1"/>
    </source>
</evidence>
<gene>
    <name evidence="9" type="ORF">CO072_02055</name>
    <name evidence="8" type="ORF">CO124_01130</name>
    <name evidence="4" type="ORF">COS22_00735</name>
    <name evidence="3" type="ORF">COS45_01955</name>
    <name evidence="5" type="ORF">COW47_02270</name>
    <name evidence="2" type="ORF">COW69_01595</name>
    <name evidence="7" type="ORF">COY63_02050</name>
    <name evidence="6" type="ORF">COZ66_01940</name>
</gene>
<keyword evidence="1" id="KW-0812">Transmembrane</keyword>
<sequence>MTKTALDYVKTYFTYAIIVFILMLLIKQIITTSFPTISFIPIDNTPTPTAEIQMQELKKQIAAHKQLTFARAVENTIFDFKDYLFSQVMYSLKIESNKQLVFFYGRIPVCEGDKVVYRGANLIYDFDEKKPKYLEIFNSRVEFGCNIHFAIEQADIIASEVKSKCLAFDPEPMWMFVCGNKTFLVDVKTCQLKPSVD</sequence>
<dbReference type="EMBL" id="PCUF01000017">
    <property type="protein sequence ID" value="PIN66575.1"/>
    <property type="molecule type" value="Genomic_DNA"/>
</dbReference>
<dbReference type="Proteomes" id="UP000231449">
    <property type="component" value="Unassembled WGS sequence"/>
</dbReference>
<evidence type="ECO:0000313" key="9">
    <source>
        <dbReference type="EMBL" id="PJC01171.1"/>
    </source>
</evidence>
<reference evidence="2 12" key="1">
    <citation type="submission" date="2017-09" db="EMBL/GenBank/DDBJ databases">
        <title>Depth-based differentiation of microbial function through sediment-hosted aquifers and enrichment of novel symbionts in the deep terrestrial subsurface.</title>
        <authorList>
            <person name="Probst A.J."/>
            <person name="Ladd B."/>
            <person name="Jarett J.K."/>
            <person name="Geller-Mcgrath D.E."/>
            <person name="Sieber C.M."/>
            <person name="Emerson J.B."/>
            <person name="Anantharaman K."/>
            <person name="Thomas B.C."/>
            <person name="Malmstrom R."/>
            <person name="Stieglmeier M."/>
            <person name="Klingl A."/>
            <person name="Woyke T."/>
            <person name="Ryan C.M."/>
            <person name="Banfield J.F."/>
        </authorList>
    </citation>
    <scope>NUCLEOTIDE SEQUENCE [LARGE SCALE GENOMIC DNA]</scope>
    <source>
        <strain evidence="4">CG02_land_8_20_14_3_00_31_209</strain>
        <strain evidence="3">CG03_land_8_20_14_0_80_31_114</strain>
        <strain evidence="5">CG17_big_fil_post_rev_8_21_14_2_50_31_73</strain>
        <strain evidence="2">CG18_big_fil_WC_8_21_14_2_50_31_19</strain>
        <strain evidence="7">CG_4_10_14_0_8_um_filter_31_133</strain>
        <strain evidence="6">CG_4_8_14_3_um_filter</strain>
        <strain evidence="9">CG_4_9_14_0_8_um_filter_31_21</strain>
        <strain evidence="8">CG_4_9_14_3_um_filter_31_125</strain>
    </source>
</reference>
<dbReference type="EMBL" id="PFUW01000018">
    <property type="protein sequence ID" value="PJB04095.1"/>
    <property type="molecule type" value="Genomic_DNA"/>
</dbReference>
<dbReference type="Proteomes" id="UP000231232">
    <property type="component" value="Unassembled WGS sequence"/>
</dbReference>
<evidence type="ECO:0000313" key="6">
    <source>
        <dbReference type="EMBL" id="PIX28004.1"/>
    </source>
</evidence>
<accession>A0A2H9MLY0</accession>
<dbReference type="EMBL" id="PFSX01000054">
    <property type="protein sequence ID" value="PJC01171.1"/>
    <property type="molecule type" value="Genomic_DNA"/>
</dbReference>
<dbReference type="EMBL" id="PFFF01000046">
    <property type="protein sequence ID" value="PIV89541.1"/>
    <property type="molecule type" value="Genomic_DNA"/>
</dbReference>
<dbReference type="Proteomes" id="UP000228989">
    <property type="component" value="Unassembled WGS sequence"/>
</dbReference>
<accession>A0A2H9N280</accession>